<proteinExistence type="predicted"/>
<organism evidence="3">
    <name type="scientific">Vibrio owensii</name>
    <dbReference type="NCBI Taxonomy" id="696485"/>
    <lineage>
        <taxon>Bacteria</taxon>
        <taxon>Pseudomonadati</taxon>
        <taxon>Pseudomonadota</taxon>
        <taxon>Gammaproteobacteria</taxon>
        <taxon>Vibrionales</taxon>
        <taxon>Vibrionaceae</taxon>
        <taxon>Vibrio</taxon>
    </lineage>
</organism>
<name>A0A1S6KSK9_9VIBR</name>
<dbReference type="SMR" id="A0A1S6KSK9"/>
<keyword evidence="3" id="KW-0614">Plasmid</keyword>
<evidence type="ECO:0008006" key="6">
    <source>
        <dbReference type="Google" id="ProtNLM"/>
    </source>
</evidence>
<keyword evidence="2" id="KW-0812">Transmembrane</keyword>
<reference evidence="4 5" key="1">
    <citation type="journal article" date="2015" name="Genome Announc.">
        <title>Draft Genome Sequence of Vibrio owensii Strain SH-14, Which Causes Shrimp Acute Hepatopancreatic Necrosis Disease.</title>
        <authorList>
            <person name="Liu L."/>
            <person name="Xiao J."/>
            <person name="Xia X."/>
            <person name="Pan Y."/>
            <person name="Yan S."/>
            <person name="Wang Y."/>
        </authorList>
    </citation>
    <scope>NUCLEOTIDE SEQUENCE [LARGE SCALE GENOMIC DNA]</scope>
    <source>
        <strain evidence="4 5">SH14</strain>
    </source>
</reference>
<keyword evidence="2" id="KW-0472">Membrane</keyword>
<geneLocation type="plasmid" evidence="5">
    <name>pvhvo-r</name>
</geneLocation>
<protein>
    <recommendedName>
        <fullName evidence="6">Type IV pilus biogenesis protein PilP</fullName>
    </recommendedName>
</protein>
<dbReference type="EMBL" id="CP045862">
    <property type="protein sequence ID" value="QGH51129.1"/>
    <property type="molecule type" value="Genomic_DNA"/>
</dbReference>
<dbReference type="RefSeq" id="WP_154106793.1">
    <property type="nucleotide sequence ID" value="NZ_CP045862.1"/>
</dbReference>
<accession>A0A1S6KSK9</accession>
<feature type="compositionally biased region" description="Basic and acidic residues" evidence="1">
    <location>
        <begin position="103"/>
        <end position="122"/>
    </location>
</feature>
<keyword evidence="2" id="KW-1133">Transmembrane helix</keyword>
<sequence>MKITKAHIQIGILAIGGLSVAGMWLAPQFNTPPSISVPAKQTAPSTVASTPSPKALPDTVAPVVKKIPKPQSVTPTLTLDVNAQKLIKRSEQLAVAKMDSQIAEEKSRTRKANQKESSEGRSDYVPSVSVIEQPYSPAPSTVSPHASQQAIDRFSLSGLFVDGNEASAYLALDGGQPFLVKAGDSVKGVSITNINGNGVRLKQGARIRVLEGGL</sequence>
<reference evidence="3" key="2">
    <citation type="journal article" date="2017" name="Sci. Rep.">
        <title>Shrimp AHPND-causing plasmids encoding the PirAB toxins as mediated by pirAB-Tn903 are prevalent in various Vibrio species.</title>
        <authorList>
            <person name="Xiao J."/>
            <person name="Liu L."/>
            <person name="Ke Y."/>
            <person name="Li X."/>
            <person name="Liu Y."/>
            <person name="Pan Y."/>
            <person name="Yan S."/>
            <person name="Wang Y."/>
        </authorList>
    </citation>
    <scope>NUCLEOTIDE SEQUENCE</scope>
    <source>
        <strain evidence="3">SH14</strain>
        <plasmid evidence="3">pVHvo</plasmid>
    </source>
</reference>
<evidence type="ECO:0000313" key="5">
    <source>
        <dbReference type="Proteomes" id="UP000390336"/>
    </source>
</evidence>
<geneLocation type="plasmid" evidence="4">
    <name>pVHvo-R</name>
</geneLocation>
<gene>
    <name evidence="4" type="ORF">APZ19_28715</name>
</gene>
<dbReference type="AlphaFoldDB" id="A0A1S6KSK9"/>
<evidence type="ECO:0000313" key="3">
    <source>
        <dbReference type="EMBL" id="AQT24353.1"/>
    </source>
</evidence>
<dbReference type="OrthoDB" id="5909667at2"/>
<evidence type="ECO:0000256" key="1">
    <source>
        <dbReference type="SAM" id="MobiDB-lite"/>
    </source>
</evidence>
<dbReference type="EMBL" id="KX268305">
    <property type="protein sequence ID" value="AQT24353.1"/>
    <property type="molecule type" value="Genomic_DNA"/>
</dbReference>
<feature type="transmembrane region" description="Helical" evidence="2">
    <location>
        <begin position="7"/>
        <end position="26"/>
    </location>
</feature>
<evidence type="ECO:0000313" key="4">
    <source>
        <dbReference type="EMBL" id="QGH51129.1"/>
    </source>
</evidence>
<reference evidence="4" key="3">
    <citation type="submission" date="2019-11" db="EMBL/GenBank/DDBJ databases">
        <title>Complete genome sequence of Vibrio owensii SH-14 isolated from shrimp with acute hepatopancreatic necrosis diease.</title>
        <authorList>
            <person name="Liang X."/>
            <person name="Wang Y."/>
        </authorList>
    </citation>
    <scope>NUCLEOTIDE SEQUENCE</scope>
    <source>
        <strain evidence="4">SH14</strain>
        <plasmid evidence="4">pVHvo-R</plasmid>
    </source>
</reference>
<geneLocation type="plasmid" evidence="3">
    <name>pVHvo</name>
</geneLocation>
<feature type="region of interest" description="Disordered" evidence="1">
    <location>
        <begin position="98"/>
        <end position="124"/>
    </location>
</feature>
<evidence type="ECO:0000256" key="2">
    <source>
        <dbReference type="SAM" id="Phobius"/>
    </source>
</evidence>
<dbReference type="Proteomes" id="UP000390336">
    <property type="component" value="Plasmid pVHvo-R"/>
</dbReference>